<dbReference type="PRINTS" id="PR00174">
    <property type="entry name" value="LACYSMPORT"/>
</dbReference>
<dbReference type="EMBL" id="OW659496">
    <property type="protein sequence ID" value="CAH2761693.1"/>
    <property type="molecule type" value="Genomic_DNA"/>
</dbReference>
<dbReference type="Pfam" id="PF12832">
    <property type="entry name" value="MFS_1_like"/>
    <property type="match status" value="1"/>
</dbReference>
<dbReference type="Proteomes" id="UP001154095">
    <property type="component" value="Chromosome"/>
</dbReference>
<proteinExistence type="predicted"/>
<dbReference type="GO" id="GO:0005886">
    <property type="term" value="C:plasma membrane"/>
    <property type="evidence" value="ECO:0007669"/>
    <property type="project" value="UniProtKB-SubCell"/>
</dbReference>
<dbReference type="EMBL" id="OW659477">
    <property type="protein sequence ID" value="CAH2761696.1"/>
    <property type="molecule type" value="Genomic_DNA"/>
</dbReference>
<evidence type="ECO:0000256" key="1">
    <source>
        <dbReference type="ARBA" id="ARBA00004429"/>
    </source>
</evidence>
<keyword evidence="3" id="KW-1003">Cell membrane</keyword>
<evidence type="ECO:0000313" key="10">
    <source>
        <dbReference type="EMBL" id="CAH2761693.1"/>
    </source>
</evidence>
<gene>
    <name evidence="11" type="primary">rafB</name>
    <name evidence="11" type="ORF">ERYAMS2_00837</name>
    <name evidence="10" type="ORF">ERYAMS_00543</name>
</gene>
<dbReference type="InterPro" id="IPR020846">
    <property type="entry name" value="MFS_dom"/>
</dbReference>
<dbReference type="InterPro" id="IPR036259">
    <property type="entry name" value="MFS_trans_sf"/>
</dbReference>
<evidence type="ECO:0000256" key="8">
    <source>
        <dbReference type="SAM" id="Phobius"/>
    </source>
</evidence>
<feature type="transmembrane region" description="Helical" evidence="8">
    <location>
        <begin position="208"/>
        <end position="227"/>
    </location>
</feature>
<feature type="transmembrane region" description="Helical" evidence="8">
    <location>
        <begin position="247"/>
        <end position="265"/>
    </location>
</feature>
<evidence type="ECO:0000259" key="9">
    <source>
        <dbReference type="PROSITE" id="PS50850"/>
    </source>
</evidence>
<accession>A0AAU9VJH4</accession>
<keyword evidence="7 8" id="KW-0472">Membrane</keyword>
<feature type="transmembrane region" description="Helical" evidence="8">
    <location>
        <begin position="73"/>
        <end position="94"/>
    </location>
</feature>
<comment type="subcellular location">
    <subcellularLocation>
        <location evidence="1">Cell inner membrane</location>
        <topology evidence="1">Multi-pass membrane protein</topology>
    </subcellularLocation>
</comment>
<keyword evidence="12" id="KW-1185">Reference proteome</keyword>
<dbReference type="InterPro" id="IPR000576">
    <property type="entry name" value="LacY/RafB_perm_fam"/>
</dbReference>
<feature type="transmembrane region" description="Helical" evidence="8">
    <location>
        <begin position="44"/>
        <end position="64"/>
    </location>
</feature>
<dbReference type="AlphaFoldDB" id="A0AAU9VJH4"/>
<keyword evidence="4" id="KW-0997">Cell inner membrane</keyword>
<keyword evidence="5 8" id="KW-0812">Transmembrane</keyword>
<keyword evidence="2" id="KW-0813">Transport</keyword>
<dbReference type="PANTHER" id="PTHR23522">
    <property type="entry name" value="BLL5896 PROTEIN"/>
    <property type="match status" value="1"/>
</dbReference>
<feature type="transmembrane region" description="Helical" evidence="8">
    <location>
        <begin position="133"/>
        <end position="154"/>
    </location>
</feature>
<evidence type="ECO:0000256" key="5">
    <source>
        <dbReference type="ARBA" id="ARBA00022692"/>
    </source>
</evidence>
<dbReference type="GO" id="GO:0005351">
    <property type="term" value="F:carbohydrate:proton symporter activity"/>
    <property type="evidence" value="ECO:0007669"/>
    <property type="project" value="InterPro"/>
</dbReference>
<name>A0AAU9VJH4_9FIRM</name>
<dbReference type="PROSITE" id="PS50850">
    <property type="entry name" value="MFS"/>
    <property type="match status" value="1"/>
</dbReference>
<keyword evidence="6 8" id="KW-1133">Transmembrane helix</keyword>
<evidence type="ECO:0000256" key="3">
    <source>
        <dbReference type="ARBA" id="ARBA00022475"/>
    </source>
</evidence>
<feature type="transmembrane region" description="Helical" evidence="8">
    <location>
        <begin position="297"/>
        <end position="314"/>
    </location>
</feature>
<sequence>MSNKTKVFNFSAVMFLMYASHGLLFPQVVPFLTDLGYSASQRGLILSFLAIIAMVGQILSGYLCDRYGTIKRFFIYGTFILAATGMLSYCVNIHNFYYHFFLVGTMAGVVRILSNLFETWVLEVDGIYHQFSFIRSFGSLGWALASLVSGFFIHRYGYPSLGYLSGILSFVVIFYSFKLEDATKQKNESVATALSLKDLKVLFTNKRYMYLVVVFTLTYFVMNVDSITITDYIFHLGGNAQDVGVKWFVEALSEIPLMLVGGALLKKYGGKNLMVFSSIIMIIRMVTYGMATSVFQIIVLSTLQAITFPLILVAQKDLIFRESPSHLRSTTQMFSISMSIGFSAIITPLVSGILVERMPIQIVIFIFGVIMIVPTIMISIFKPAHTN</sequence>
<reference evidence="11" key="1">
    <citation type="submission" date="2022-04" db="EMBL/GenBank/DDBJ databases">
        <authorList>
            <person name="Forde T."/>
        </authorList>
    </citation>
    <scope>NUCLEOTIDE SEQUENCE</scope>
    <source>
        <strain evidence="11">A18Y016a</strain>
        <strain evidence="10">A18Y020d</strain>
    </source>
</reference>
<feature type="transmembrane region" description="Helical" evidence="8">
    <location>
        <begin position="100"/>
        <end position="121"/>
    </location>
</feature>
<dbReference type="PANTHER" id="PTHR23522:SF10">
    <property type="entry name" value="3-PHENYLPROPIONIC ACID TRANSPORTER-RELATED"/>
    <property type="match status" value="1"/>
</dbReference>
<evidence type="ECO:0000313" key="13">
    <source>
        <dbReference type="Proteomes" id="UP001154111"/>
    </source>
</evidence>
<dbReference type="Proteomes" id="UP001154111">
    <property type="component" value="Chromosome"/>
</dbReference>
<evidence type="ECO:0000313" key="12">
    <source>
        <dbReference type="Proteomes" id="UP001154095"/>
    </source>
</evidence>
<dbReference type="InterPro" id="IPR024989">
    <property type="entry name" value="MFS_assoc_dom"/>
</dbReference>
<evidence type="ECO:0000256" key="6">
    <source>
        <dbReference type="ARBA" id="ARBA00022989"/>
    </source>
</evidence>
<evidence type="ECO:0000256" key="4">
    <source>
        <dbReference type="ARBA" id="ARBA00022519"/>
    </source>
</evidence>
<feature type="domain" description="Major facilitator superfamily (MFS) profile" evidence="9">
    <location>
        <begin position="6"/>
        <end position="386"/>
    </location>
</feature>
<feature type="transmembrane region" description="Helical" evidence="8">
    <location>
        <begin position="160"/>
        <end position="177"/>
    </location>
</feature>
<feature type="transmembrane region" description="Helical" evidence="8">
    <location>
        <begin position="7"/>
        <end position="24"/>
    </location>
</feature>
<dbReference type="SUPFAM" id="SSF103473">
    <property type="entry name" value="MFS general substrate transporter"/>
    <property type="match status" value="1"/>
</dbReference>
<dbReference type="RefSeq" id="WP_254007409.1">
    <property type="nucleotide sequence ID" value="NZ_OW659477.1"/>
</dbReference>
<dbReference type="Gene3D" id="1.20.1250.20">
    <property type="entry name" value="MFS general substrate transporter like domains"/>
    <property type="match status" value="2"/>
</dbReference>
<protein>
    <submittedName>
        <fullName evidence="11">MFS transporter</fullName>
    </submittedName>
</protein>
<feature type="transmembrane region" description="Helical" evidence="8">
    <location>
        <begin position="360"/>
        <end position="381"/>
    </location>
</feature>
<feature type="transmembrane region" description="Helical" evidence="8">
    <location>
        <begin position="334"/>
        <end position="354"/>
    </location>
</feature>
<organism evidence="11 13">
    <name type="scientific">Erysipelothrix amsterdamensis</name>
    <dbReference type="NCBI Taxonomy" id="2929157"/>
    <lineage>
        <taxon>Bacteria</taxon>
        <taxon>Bacillati</taxon>
        <taxon>Bacillota</taxon>
        <taxon>Erysipelotrichia</taxon>
        <taxon>Erysipelotrichales</taxon>
        <taxon>Erysipelotrichaceae</taxon>
        <taxon>Erysipelothrix</taxon>
    </lineage>
</organism>
<evidence type="ECO:0000313" key="11">
    <source>
        <dbReference type="EMBL" id="CAH2761696.1"/>
    </source>
</evidence>
<evidence type="ECO:0000256" key="2">
    <source>
        <dbReference type="ARBA" id="ARBA00022448"/>
    </source>
</evidence>
<evidence type="ECO:0000256" key="7">
    <source>
        <dbReference type="ARBA" id="ARBA00023136"/>
    </source>
</evidence>